<dbReference type="CDD" id="cd09854">
    <property type="entry name" value="PIN_VapC-like"/>
    <property type="match status" value="1"/>
</dbReference>
<evidence type="ECO:0000259" key="1">
    <source>
        <dbReference type="Pfam" id="PF13470"/>
    </source>
</evidence>
<dbReference type="SUPFAM" id="SSF88723">
    <property type="entry name" value="PIN domain-like"/>
    <property type="match status" value="1"/>
</dbReference>
<sequence>MKRILIDTNIVLDFLLEREPFVEDAARLFAKIDAGEIAGFIAATTITNIYYIIRKAAGVTVAQDAISQILTDLHICAVDRNILETAVALNFQDFEDAVQYACAMKSMVDVIVTRDVSGFLGSEIPVILPGELNHIFQE</sequence>
<accession>A0ABR9VGH9</accession>
<dbReference type="Proteomes" id="UP000606776">
    <property type="component" value="Unassembled WGS sequence"/>
</dbReference>
<proteinExistence type="predicted"/>
<evidence type="ECO:0000313" key="2">
    <source>
        <dbReference type="EMBL" id="MBE9237594.1"/>
    </source>
</evidence>
<feature type="domain" description="PIN" evidence="1">
    <location>
        <begin position="3"/>
        <end position="116"/>
    </location>
</feature>
<dbReference type="InterPro" id="IPR002716">
    <property type="entry name" value="PIN_dom"/>
</dbReference>
<dbReference type="EMBL" id="JADEWB010000105">
    <property type="protein sequence ID" value="MBE9237594.1"/>
    <property type="molecule type" value="Genomic_DNA"/>
</dbReference>
<dbReference type="Pfam" id="PF13470">
    <property type="entry name" value="PIN_3"/>
    <property type="match status" value="1"/>
</dbReference>
<dbReference type="Gene3D" id="3.40.50.1010">
    <property type="entry name" value="5'-nuclease"/>
    <property type="match status" value="1"/>
</dbReference>
<reference evidence="2 3" key="1">
    <citation type="submission" date="2020-10" db="EMBL/GenBank/DDBJ databases">
        <authorList>
            <person name="Castelo-Branco R."/>
            <person name="Eusebio N."/>
            <person name="Adriana R."/>
            <person name="Vieira A."/>
            <person name="Brugerolle De Fraissinette N."/>
            <person name="Rezende De Castro R."/>
            <person name="Schneider M.P."/>
            <person name="Vasconcelos V."/>
            <person name="Leao P.N."/>
        </authorList>
    </citation>
    <scope>NUCLEOTIDE SEQUENCE [LARGE SCALE GENOMIC DNA]</scope>
    <source>
        <strain evidence="2 3">LEGE 00250</strain>
    </source>
</reference>
<organism evidence="2 3">
    <name type="scientific">Sphaerospermopsis aphanizomenoides LEGE 00250</name>
    <dbReference type="NCBI Taxonomy" id="2777972"/>
    <lineage>
        <taxon>Bacteria</taxon>
        <taxon>Bacillati</taxon>
        <taxon>Cyanobacteriota</taxon>
        <taxon>Cyanophyceae</taxon>
        <taxon>Nostocales</taxon>
        <taxon>Aphanizomenonaceae</taxon>
        <taxon>Sphaerospermopsis</taxon>
        <taxon>Sphaerospermopsis aphanizomenoides</taxon>
    </lineage>
</organism>
<comment type="caution">
    <text evidence="2">The sequence shown here is derived from an EMBL/GenBank/DDBJ whole genome shotgun (WGS) entry which is preliminary data.</text>
</comment>
<protein>
    <submittedName>
        <fullName evidence="2">PIN domain-containing protein</fullName>
    </submittedName>
</protein>
<name>A0ABR9VGH9_9CYAN</name>
<gene>
    <name evidence="2" type="ORF">IQ227_16570</name>
</gene>
<dbReference type="RefSeq" id="WP_193943397.1">
    <property type="nucleotide sequence ID" value="NZ_JADEWB010000105.1"/>
</dbReference>
<dbReference type="InterPro" id="IPR029060">
    <property type="entry name" value="PIN-like_dom_sf"/>
</dbReference>
<keyword evidence="3" id="KW-1185">Reference proteome</keyword>
<evidence type="ECO:0000313" key="3">
    <source>
        <dbReference type="Proteomes" id="UP000606776"/>
    </source>
</evidence>